<keyword evidence="1" id="KW-0472">Membrane</keyword>
<accession>A0ABY6N590</accession>
<name>A0ABY6N590_9ALTE</name>
<evidence type="ECO:0000313" key="3">
    <source>
        <dbReference type="Proteomes" id="UP001163739"/>
    </source>
</evidence>
<evidence type="ECO:0008006" key="4">
    <source>
        <dbReference type="Google" id="ProtNLM"/>
    </source>
</evidence>
<sequence length="197" mass="22249">MSNPDNLMAIEEELDTHDRATVAYDDETILWQGKPSQWVNLGTFLWWSIILVGALVFKALWGAGLSEEYTEIVVSVIGWASLTLITISVLSILHAYLSVRYEHTTITMNKIKEAKGITSIFREEKLCELSDVNDFKSPPAGILGLLGLSTLVMETNDSDQPIIKIRAIKDREELINRILPIQRKLKIERKGYFGDRG</sequence>
<keyword evidence="1" id="KW-0812">Transmembrane</keyword>
<reference evidence="2" key="1">
    <citation type="submission" date="2022-06" db="EMBL/GenBank/DDBJ databases">
        <title>Alkalimarinus sp. nov., isolated from gut of a Alitta virens.</title>
        <authorList>
            <person name="Yang A.I."/>
            <person name="Shin N.-R."/>
        </authorList>
    </citation>
    <scope>NUCLEOTIDE SEQUENCE</scope>
    <source>
        <strain evidence="2">A2M4</strain>
    </source>
</reference>
<keyword evidence="1" id="KW-1133">Transmembrane helix</keyword>
<feature type="transmembrane region" description="Helical" evidence="1">
    <location>
        <begin position="73"/>
        <end position="97"/>
    </location>
</feature>
<dbReference type="Proteomes" id="UP001163739">
    <property type="component" value="Chromosome"/>
</dbReference>
<gene>
    <name evidence="2" type="ORF">NKI27_05890</name>
</gene>
<protein>
    <recommendedName>
        <fullName evidence="4">DUF304 domain-containing protein</fullName>
    </recommendedName>
</protein>
<evidence type="ECO:0000256" key="1">
    <source>
        <dbReference type="SAM" id="Phobius"/>
    </source>
</evidence>
<dbReference type="RefSeq" id="WP_265048758.1">
    <property type="nucleotide sequence ID" value="NZ_CP100390.1"/>
</dbReference>
<dbReference type="EMBL" id="CP100390">
    <property type="protein sequence ID" value="UZE97281.1"/>
    <property type="molecule type" value="Genomic_DNA"/>
</dbReference>
<feature type="transmembrane region" description="Helical" evidence="1">
    <location>
        <begin position="44"/>
        <end position="61"/>
    </location>
</feature>
<evidence type="ECO:0000313" key="2">
    <source>
        <dbReference type="EMBL" id="UZE97281.1"/>
    </source>
</evidence>
<proteinExistence type="predicted"/>
<keyword evidence="3" id="KW-1185">Reference proteome</keyword>
<organism evidence="2 3">
    <name type="scientific">Alkalimarinus alittae</name>
    <dbReference type="NCBI Taxonomy" id="2961619"/>
    <lineage>
        <taxon>Bacteria</taxon>
        <taxon>Pseudomonadati</taxon>
        <taxon>Pseudomonadota</taxon>
        <taxon>Gammaproteobacteria</taxon>
        <taxon>Alteromonadales</taxon>
        <taxon>Alteromonadaceae</taxon>
        <taxon>Alkalimarinus</taxon>
    </lineage>
</organism>